<reference evidence="1" key="1">
    <citation type="submission" date="2022-11" db="EMBL/GenBank/DDBJ databases">
        <title>Marinomonas sp. nov., isolated from marine algae.</title>
        <authorList>
            <person name="Choi D.G."/>
            <person name="Kim J.M."/>
            <person name="Lee J.K."/>
            <person name="Baek J.H."/>
            <person name="Jeon C.O."/>
        </authorList>
    </citation>
    <scope>NUCLEOTIDE SEQUENCE</scope>
    <source>
        <strain evidence="1">KJ51-3</strain>
    </source>
</reference>
<evidence type="ECO:0000313" key="2">
    <source>
        <dbReference type="Proteomes" id="UP001431181"/>
    </source>
</evidence>
<keyword evidence="2" id="KW-1185">Reference proteome</keyword>
<dbReference type="EMBL" id="JAPEUL010000004">
    <property type="protein sequence ID" value="MCW4628285.1"/>
    <property type="molecule type" value="Genomic_DNA"/>
</dbReference>
<sequence length="551" mass="57874">MAQKLETDIVVNLAGNLAAKAKRYGNSMSDFARKNERAMTLVRTTTAAAGRGIDSLGNRYVGLGTALLTGAAVRGVGNFEEQMTRIGTNAKLSEEQVKALTKSVQDVSNQADVRIDTTQIAAGVDVLLGKSGDLKFTLDNLQNMGVFMQAFGADAESTGALFAQFREKGIKDAKEVMNVLDQLYGQFAVGSVSVKDLAGISEQLFATYQANGPGAITQMGALVQLIAKSKGNASEALTSIQGIFATFSDKKKVEFLDKQGIKVFQDGTNQLREPVELLLEVLDKAKNDPLKLGDVFDQTSLQGLAALYSQDNKNLLLEMVSGTAELGATQQAAARNAATFNSAMASLNNSFDKFADEKLSGPIKELADAINGVDQETIDSWLKWGEAAVWAIGGVIVAKKALDAGMWAKKTFGTGGIAGGIAGGNKGGINSLGATPVYVVNMGQGGLGGLDGGTGGVDAGSGKQTKSASKTGGAVNNLLKGGIVAYGLSMVPDALPKMRRDEGADPNDLVASMPGLLDAYDGLKKWWDEDSKENLNHELATVPLFQKWPTI</sequence>
<name>A0ABT3KCM1_9GAMM</name>
<organism evidence="1 2">
    <name type="scientific">Marinomonas rhodophyticola</name>
    <dbReference type="NCBI Taxonomy" id="2992803"/>
    <lineage>
        <taxon>Bacteria</taxon>
        <taxon>Pseudomonadati</taxon>
        <taxon>Pseudomonadota</taxon>
        <taxon>Gammaproteobacteria</taxon>
        <taxon>Oceanospirillales</taxon>
        <taxon>Oceanospirillaceae</taxon>
        <taxon>Marinomonas</taxon>
    </lineage>
</organism>
<protein>
    <submittedName>
        <fullName evidence="1">Phage tail tape measure protein</fullName>
    </submittedName>
</protein>
<gene>
    <name evidence="1" type="ORF">ONZ52_04320</name>
</gene>
<dbReference type="Proteomes" id="UP001431181">
    <property type="component" value="Unassembled WGS sequence"/>
</dbReference>
<accession>A0ABT3KCM1</accession>
<evidence type="ECO:0000313" key="1">
    <source>
        <dbReference type="EMBL" id="MCW4628285.1"/>
    </source>
</evidence>
<proteinExistence type="predicted"/>
<dbReference type="RefSeq" id="WP_265217496.1">
    <property type="nucleotide sequence ID" value="NZ_JAPEUL010000004.1"/>
</dbReference>
<comment type="caution">
    <text evidence="1">The sequence shown here is derived from an EMBL/GenBank/DDBJ whole genome shotgun (WGS) entry which is preliminary data.</text>
</comment>